<keyword evidence="7" id="KW-0812">Transmembrane</keyword>
<comment type="caution">
    <text evidence="8">The sequence shown here is derived from an EMBL/GenBank/DDBJ whole genome shotgun (WGS) entry which is preliminary data.</text>
</comment>
<dbReference type="STRING" id="1348612.A0A397HAP5"/>
<comment type="similarity">
    <text evidence="2 6">Belongs to the cytochrome P450 family.</text>
</comment>
<dbReference type="Pfam" id="PF00067">
    <property type="entry name" value="p450"/>
    <property type="match status" value="1"/>
</dbReference>
<evidence type="ECO:0000256" key="3">
    <source>
        <dbReference type="ARBA" id="ARBA00022723"/>
    </source>
</evidence>
<dbReference type="EMBL" id="PQFF01000325">
    <property type="protein sequence ID" value="RHZ60171.1"/>
    <property type="molecule type" value="Genomic_DNA"/>
</dbReference>
<keyword evidence="3 5" id="KW-0479">Metal-binding</keyword>
<feature type="transmembrane region" description="Helical" evidence="7">
    <location>
        <begin position="6"/>
        <end position="28"/>
    </location>
</feature>
<evidence type="ECO:0000256" key="4">
    <source>
        <dbReference type="ARBA" id="ARBA00023004"/>
    </source>
</evidence>
<dbReference type="Proteomes" id="UP000266861">
    <property type="component" value="Unassembled WGS sequence"/>
</dbReference>
<dbReference type="InterPro" id="IPR002401">
    <property type="entry name" value="Cyt_P450_E_grp-I"/>
</dbReference>
<dbReference type="InterPro" id="IPR036396">
    <property type="entry name" value="Cyt_P450_sf"/>
</dbReference>
<dbReference type="InterPro" id="IPR001128">
    <property type="entry name" value="Cyt_P450"/>
</dbReference>
<dbReference type="PROSITE" id="PS00086">
    <property type="entry name" value="CYTOCHROME_P450"/>
    <property type="match status" value="1"/>
</dbReference>
<dbReference type="PRINTS" id="PR00463">
    <property type="entry name" value="EP450I"/>
</dbReference>
<comment type="cofactor">
    <cofactor evidence="1 5">
        <name>heme</name>
        <dbReference type="ChEBI" id="CHEBI:30413"/>
    </cofactor>
</comment>
<keyword evidence="5 6" id="KW-0349">Heme</keyword>
<dbReference type="OrthoDB" id="1470350at2759"/>
<dbReference type="GO" id="GO:0020037">
    <property type="term" value="F:heme binding"/>
    <property type="evidence" value="ECO:0007669"/>
    <property type="project" value="InterPro"/>
</dbReference>
<evidence type="ECO:0000256" key="1">
    <source>
        <dbReference type="ARBA" id="ARBA00001971"/>
    </source>
</evidence>
<evidence type="ECO:0000256" key="6">
    <source>
        <dbReference type="RuleBase" id="RU000461"/>
    </source>
</evidence>
<gene>
    <name evidence="8" type="ORF">Glove_357g32</name>
</gene>
<dbReference type="AlphaFoldDB" id="A0A397HAP5"/>
<sequence length="482" mass="55670">MEFLHITFNGIYKVIIISLVVYVSRIVFSRVKDVFFGPLAKVPGPKILALSNLYMIYRLMKGQRHMEIYTTLFESNKLLCSDKDEIKRILMTEELPKSEIYEIFCVDKITRKTLFSTIDVASGKKQRRLLSQGFSTKYLSSLEPSMQNCVRDLVTKIDKDMIEQGIVINMADLLRCTAFNIMGDSVFGKSFKAFDSKYNGSISMFKLTFFETRRMLLVHLLPILKPVLKRDQTFDNYVRGIINERRKQDTKGNDLLDIMIGLAEDKENAMNDIKIRDQCLEFLFTADSTGFVTMMTLILLVNHPEKMQKVIKELDEAFVDLGPDDLPTHDKLRKLPYFNAVIMESVRIYPPSMAFGPSKTATKDMVICGYFVPKGTPIICNIYAVHHSKEYWGDDVEEYKPERWLESEKLPKDAYLPFSFGSRNCIGMNFAWQELRLILGTLIFRYNFEDVPNQKLEITQAVVTKLKSDEYKLKVAKKSLSN</sequence>
<evidence type="ECO:0008006" key="10">
    <source>
        <dbReference type="Google" id="ProtNLM"/>
    </source>
</evidence>
<proteinExistence type="inferred from homology"/>
<dbReference type="GO" id="GO:0005506">
    <property type="term" value="F:iron ion binding"/>
    <property type="evidence" value="ECO:0007669"/>
    <property type="project" value="InterPro"/>
</dbReference>
<protein>
    <recommendedName>
        <fullName evidence="10">Cytochrome P450</fullName>
    </recommendedName>
</protein>
<keyword evidence="9" id="KW-1185">Reference proteome</keyword>
<dbReference type="CDD" id="cd00302">
    <property type="entry name" value="cytochrome_P450"/>
    <property type="match status" value="1"/>
</dbReference>
<organism evidence="8 9">
    <name type="scientific">Diversispora epigaea</name>
    <dbReference type="NCBI Taxonomy" id="1348612"/>
    <lineage>
        <taxon>Eukaryota</taxon>
        <taxon>Fungi</taxon>
        <taxon>Fungi incertae sedis</taxon>
        <taxon>Mucoromycota</taxon>
        <taxon>Glomeromycotina</taxon>
        <taxon>Glomeromycetes</taxon>
        <taxon>Diversisporales</taxon>
        <taxon>Diversisporaceae</taxon>
        <taxon>Diversispora</taxon>
    </lineage>
</organism>
<evidence type="ECO:0000256" key="7">
    <source>
        <dbReference type="SAM" id="Phobius"/>
    </source>
</evidence>
<evidence type="ECO:0000256" key="2">
    <source>
        <dbReference type="ARBA" id="ARBA00010617"/>
    </source>
</evidence>
<reference evidence="8 9" key="1">
    <citation type="submission" date="2018-08" db="EMBL/GenBank/DDBJ databases">
        <title>Genome and evolution of the arbuscular mycorrhizal fungus Diversispora epigaea (formerly Glomus versiforme) and its bacterial endosymbionts.</title>
        <authorList>
            <person name="Sun X."/>
            <person name="Fei Z."/>
            <person name="Harrison M."/>
        </authorList>
    </citation>
    <scope>NUCLEOTIDE SEQUENCE [LARGE SCALE GENOMIC DNA]</scope>
    <source>
        <strain evidence="8 9">IT104</strain>
    </source>
</reference>
<dbReference type="PRINTS" id="PR00385">
    <property type="entry name" value="P450"/>
</dbReference>
<dbReference type="GO" id="GO:0004497">
    <property type="term" value="F:monooxygenase activity"/>
    <property type="evidence" value="ECO:0007669"/>
    <property type="project" value="UniProtKB-KW"/>
</dbReference>
<evidence type="ECO:0000313" key="9">
    <source>
        <dbReference type="Proteomes" id="UP000266861"/>
    </source>
</evidence>
<dbReference type="GO" id="GO:0016705">
    <property type="term" value="F:oxidoreductase activity, acting on paired donors, with incorporation or reduction of molecular oxygen"/>
    <property type="evidence" value="ECO:0007669"/>
    <property type="project" value="InterPro"/>
</dbReference>
<dbReference type="InterPro" id="IPR017972">
    <property type="entry name" value="Cyt_P450_CS"/>
</dbReference>
<dbReference type="InterPro" id="IPR050121">
    <property type="entry name" value="Cytochrome_P450_monoxygenase"/>
</dbReference>
<dbReference type="SUPFAM" id="SSF48264">
    <property type="entry name" value="Cytochrome P450"/>
    <property type="match status" value="1"/>
</dbReference>
<dbReference type="Gene3D" id="1.10.630.10">
    <property type="entry name" value="Cytochrome P450"/>
    <property type="match status" value="1"/>
</dbReference>
<keyword evidence="4 5" id="KW-0408">Iron</keyword>
<keyword evidence="6" id="KW-0503">Monooxygenase</keyword>
<keyword evidence="6" id="KW-0560">Oxidoreductase</keyword>
<evidence type="ECO:0000313" key="8">
    <source>
        <dbReference type="EMBL" id="RHZ60171.1"/>
    </source>
</evidence>
<accession>A0A397HAP5</accession>
<dbReference type="PANTHER" id="PTHR24305:SF166">
    <property type="entry name" value="CYTOCHROME P450 12A4, MITOCHONDRIAL-RELATED"/>
    <property type="match status" value="1"/>
</dbReference>
<name>A0A397HAP5_9GLOM</name>
<feature type="binding site" description="axial binding residue" evidence="5">
    <location>
        <position position="425"/>
    </location>
    <ligand>
        <name>heme</name>
        <dbReference type="ChEBI" id="CHEBI:30413"/>
    </ligand>
    <ligandPart>
        <name>Fe</name>
        <dbReference type="ChEBI" id="CHEBI:18248"/>
    </ligandPart>
</feature>
<evidence type="ECO:0000256" key="5">
    <source>
        <dbReference type="PIRSR" id="PIRSR602401-1"/>
    </source>
</evidence>
<keyword evidence="7" id="KW-0472">Membrane</keyword>
<dbReference type="PANTHER" id="PTHR24305">
    <property type="entry name" value="CYTOCHROME P450"/>
    <property type="match status" value="1"/>
</dbReference>
<keyword evidence="7" id="KW-1133">Transmembrane helix</keyword>